<reference evidence="9" key="1">
    <citation type="journal article" date="2020" name="Cell">
        <title>Large-Scale Comparative Analyses of Tick Genomes Elucidate Their Genetic Diversity and Vector Capacities.</title>
        <authorList>
            <consortium name="Tick Genome and Microbiome Consortium (TIGMIC)"/>
            <person name="Jia N."/>
            <person name="Wang J."/>
            <person name="Shi W."/>
            <person name="Du L."/>
            <person name="Sun Y."/>
            <person name="Zhan W."/>
            <person name="Jiang J.F."/>
            <person name="Wang Q."/>
            <person name="Zhang B."/>
            <person name="Ji P."/>
            <person name="Bell-Sakyi L."/>
            <person name="Cui X.M."/>
            <person name="Yuan T.T."/>
            <person name="Jiang B.G."/>
            <person name="Yang W.F."/>
            <person name="Lam T.T."/>
            <person name="Chang Q.C."/>
            <person name="Ding S.J."/>
            <person name="Wang X.J."/>
            <person name="Zhu J.G."/>
            <person name="Ruan X.D."/>
            <person name="Zhao L."/>
            <person name="Wei J.T."/>
            <person name="Ye R.Z."/>
            <person name="Que T.C."/>
            <person name="Du C.H."/>
            <person name="Zhou Y.H."/>
            <person name="Cheng J.X."/>
            <person name="Dai P.F."/>
            <person name="Guo W.B."/>
            <person name="Han X.H."/>
            <person name="Huang E.J."/>
            <person name="Li L.F."/>
            <person name="Wei W."/>
            <person name="Gao Y.C."/>
            <person name="Liu J.Z."/>
            <person name="Shao H.Z."/>
            <person name="Wang X."/>
            <person name="Wang C.C."/>
            <person name="Yang T.C."/>
            <person name="Huo Q.B."/>
            <person name="Li W."/>
            <person name="Chen H.Y."/>
            <person name="Chen S.E."/>
            <person name="Zhou L.G."/>
            <person name="Ni X.B."/>
            <person name="Tian J.H."/>
            <person name="Sheng Y."/>
            <person name="Liu T."/>
            <person name="Pan Y.S."/>
            <person name="Xia L.Y."/>
            <person name="Li J."/>
            <person name="Zhao F."/>
            <person name="Cao W.C."/>
        </authorList>
    </citation>
    <scope>NUCLEOTIDE SEQUENCE</scope>
    <source>
        <strain evidence="9">Rmic-2018</strain>
    </source>
</reference>
<gene>
    <name evidence="9" type="ORF">HPB51_028174</name>
</gene>
<dbReference type="GO" id="GO:0017056">
    <property type="term" value="F:structural constituent of nuclear pore"/>
    <property type="evidence" value="ECO:0007669"/>
    <property type="project" value="UniProtKB-UniRule"/>
</dbReference>
<evidence type="ECO:0000313" key="10">
    <source>
        <dbReference type="Proteomes" id="UP000821866"/>
    </source>
</evidence>
<comment type="caution">
    <text evidence="9">The sequence shown here is derived from an EMBL/GenBank/DDBJ whole genome shotgun (WGS) entry which is preliminary data.</text>
</comment>
<proteinExistence type="inferred from homology"/>
<name>A0A9J6CXQ7_RHIMP</name>
<dbReference type="VEuPathDB" id="VectorBase:LOC119177782"/>
<protein>
    <recommendedName>
        <fullName evidence="8">Nuclear pore complex protein</fullName>
    </recommendedName>
</protein>
<evidence type="ECO:0000256" key="2">
    <source>
        <dbReference type="ARBA" id="ARBA00022448"/>
    </source>
</evidence>
<keyword evidence="5 8" id="KW-0811">Translocation</keyword>
<dbReference type="GO" id="GO:0031965">
    <property type="term" value="C:nuclear membrane"/>
    <property type="evidence" value="ECO:0007669"/>
    <property type="project" value="UniProtKB-SubCell"/>
</dbReference>
<evidence type="ECO:0000256" key="5">
    <source>
        <dbReference type="ARBA" id="ARBA00023010"/>
    </source>
</evidence>
<dbReference type="PANTHER" id="PTHR13003:SF2">
    <property type="entry name" value="NUCLEAR PORE COMPLEX PROTEIN NUP107"/>
    <property type="match status" value="1"/>
</dbReference>
<keyword evidence="4" id="KW-0653">Protein transport</keyword>
<dbReference type="InterPro" id="IPR007252">
    <property type="entry name" value="Nup84/Nup107"/>
</dbReference>
<dbReference type="Pfam" id="PF04121">
    <property type="entry name" value="Nup84_Nup100"/>
    <property type="match status" value="2"/>
</dbReference>
<dbReference type="AlphaFoldDB" id="A0A9J6CXQ7"/>
<dbReference type="GO" id="GO:0000973">
    <property type="term" value="P:post-transcriptional tethering of RNA polymerase II gene DNA at nuclear periphery"/>
    <property type="evidence" value="ECO:0007669"/>
    <property type="project" value="TreeGrafter"/>
</dbReference>
<dbReference type="EMBL" id="JABSTU010004841">
    <property type="protein sequence ID" value="KAH7955228.1"/>
    <property type="molecule type" value="Genomic_DNA"/>
</dbReference>
<dbReference type="GO" id="GO:0031080">
    <property type="term" value="C:nuclear pore outer ring"/>
    <property type="evidence" value="ECO:0007669"/>
    <property type="project" value="TreeGrafter"/>
</dbReference>
<evidence type="ECO:0000256" key="6">
    <source>
        <dbReference type="ARBA" id="ARBA00023132"/>
    </source>
</evidence>
<comment type="similarity">
    <text evidence="1 8">Belongs to the nucleoporin Nup84/Nup107 family.</text>
</comment>
<comment type="subunit">
    <text evidence="8">Part of the nuclear pore complex (NPC).</text>
</comment>
<reference evidence="9" key="2">
    <citation type="submission" date="2021-09" db="EMBL/GenBank/DDBJ databases">
        <authorList>
            <person name="Jia N."/>
            <person name="Wang J."/>
            <person name="Shi W."/>
            <person name="Du L."/>
            <person name="Sun Y."/>
            <person name="Zhan W."/>
            <person name="Jiang J."/>
            <person name="Wang Q."/>
            <person name="Zhang B."/>
            <person name="Ji P."/>
            <person name="Sakyi L.B."/>
            <person name="Cui X."/>
            <person name="Yuan T."/>
            <person name="Jiang B."/>
            <person name="Yang W."/>
            <person name="Lam T.T.-Y."/>
            <person name="Chang Q."/>
            <person name="Ding S."/>
            <person name="Wang X."/>
            <person name="Zhu J."/>
            <person name="Ruan X."/>
            <person name="Zhao L."/>
            <person name="Wei J."/>
            <person name="Que T."/>
            <person name="Du C."/>
            <person name="Cheng J."/>
            <person name="Dai P."/>
            <person name="Han X."/>
            <person name="Huang E."/>
            <person name="Gao Y."/>
            <person name="Liu J."/>
            <person name="Shao H."/>
            <person name="Ye R."/>
            <person name="Li L."/>
            <person name="Wei W."/>
            <person name="Wang X."/>
            <person name="Wang C."/>
            <person name="Huo Q."/>
            <person name="Li W."/>
            <person name="Guo W."/>
            <person name="Chen H."/>
            <person name="Chen S."/>
            <person name="Zhou L."/>
            <person name="Zhou L."/>
            <person name="Ni X."/>
            <person name="Tian J."/>
            <person name="Zhou Y."/>
            <person name="Sheng Y."/>
            <person name="Liu T."/>
            <person name="Pan Y."/>
            <person name="Xia L."/>
            <person name="Li J."/>
            <person name="Zhao F."/>
            <person name="Cao W."/>
        </authorList>
    </citation>
    <scope>NUCLEOTIDE SEQUENCE</scope>
    <source>
        <strain evidence="9">Rmic-2018</strain>
        <tissue evidence="9">Larvae</tissue>
    </source>
</reference>
<keyword evidence="3" id="KW-0509">mRNA transport</keyword>
<dbReference type="PANTHER" id="PTHR13003">
    <property type="entry name" value="NUP107-RELATED"/>
    <property type="match status" value="1"/>
</dbReference>
<evidence type="ECO:0000256" key="3">
    <source>
        <dbReference type="ARBA" id="ARBA00022816"/>
    </source>
</evidence>
<evidence type="ECO:0000256" key="4">
    <source>
        <dbReference type="ARBA" id="ARBA00022927"/>
    </source>
</evidence>
<comment type="subcellular location">
    <subcellularLocation>
        <location evidence="8">Nucleus</location>
        <location evidence="8">Nuclear pore complex</location>
    </subcellularLocation>
    <subcellularLocation>
        <location evidence="8">Nucleus membrane</location>
    </subcellularLocation>
</comment>
<keyword evidence="7 8" id="KW-0539">Nucleus</keyword>
<keyword evidence="6 8" id="KW-0906">Nuclear pore complex</keyword>
<dbReference type="Proteomes" id="UP000821866">
    <property type="component" value="Unassembled WGS sequence"/>
</dbReference>
<keyword evidence="10" id="KW-1185">Reference proteome</keyword>
<evidence type="ECO:0000256" key="1">
    <source>
        <dbReference type="ARBA" id="ARBA00009510"/>
    </source>
</evidence>
<dbReference type="GO" id="GO:0006406">
    <property type="term" value="P:mRNA export from nucleus"/>
    <property type="evidence" value="ECO:0007669"/>
    <property type="project" value="TreeGrafter"/>
</dbReference>
<evidence type="ECO:0000313" key="9">
    <source>
        <dbReference type="EMBL" id="KAH7955228.1"/>
    </source>
</evidence>
<evidence type="ECO:0000256" key="8">
    <source>
        <dbReference type="RuleBase" id="RU365072"/>
    </source>
</evidence>
<evidence type="ECO:0000256" key="7">
    <source>
        <dbReference type="ARBA" id="ARBA00023242"/>
    </source>
</evidence>
<keyword evidence="8" id="KW-0472">Membrane</keyword>
<accession>A0A9J6CXQ7</accession>
<sequence>MFVDGSREGSDRKIVEALMARDCFTRQAQLVVDWSESCAAHQRSMGDDNDKLEYFAGGSCAWTNTLHHVQSHNHIGSAPSSHRIHPAVGMRGKRHQEIAHIVQRGVVLGDADALIEEIHHWVIRQVDKTPLLTIGFLAHMARFLRQVGGETSTEAFSDLLRIYIHMLIDEGHVSFVATCAAALKVTDPVAKYKKLAQPPN</sequence>
<dbReference type="VEuPathDB" id="VectorBase:LOC119186756"/>
<dbReference type="GO" id="GO:0006606">
    <property type="term" value="P:protein import into nucleus"/>
    <property type="evidence" value="ECO:0007669"/>
    <property type="project" value="TreeGrafter"/>
</dbReference>
<comment type="function">
    <text evidence="8">Functions as a component of the nuclear pore complex (NPC).</text>
</comment>
<keyword evidence="2 8" id="KW-0813">Transport</keyword>
<organism evidence="9 10">
    <name type="scientific">Rhipicephalus microplus</name>
    <name type="common">Cattle tick</name>
    <name type="synonym">Boophilus microplus</name>
    <dbReference type="NCBI Taxonomy" id="6941"/>
    <lineage>
        <taxon>Eukaryota</taxon>
        <taxon>Metazoa</taxon>
        <taxon>Ecdysozoa</taxon>
        <taxon>Arthropoda</taxon>
        <taxon>Chelicerata</taxon>
        <taxon>Arachnida</taxon>
        <taxon>Acari</taxon>
        <taxon>Parasitiformes</taxon>
        <taxon>Ixodida</taxon>
        <taxon>Ixodoidea</taxon>
        <taxon>Ixodidae</taxon>
        <taxon>Rhipicephalinae</taxon>
        <taxon>Rhipicephalus</taxon>
        <taxon>Boophilus</taxon>
    </lineage>
</organism>